<dbReference type="RefSeq" id="WP_069980764.1">
    <property type="nucleotide sequence ID" value="NZ_CP017269.1"/>
</dbReference>
<sequence length="253" mass="28567">MREIGKLFMEKTRYAHLEESDQEKGMVQPPLEKSYDPDSALIALPSVDELDMDSIQLKELIENRKSLRKYHQEALDIKELSYLLWSTQGVKKVLVSQGEQGPISKTLRTVPSAGGRHPFETYILINRVRGIRAGLYRYVATKHSLLPIEAEEDIGDKITDACLNQVFVKTSAVTFIWAADAYRTTWRYGERGYRYIHLDAGHVCQNLYLAAESIDCGVCAIAAFDDEVLNEVMGLDGENEFVVYIGTAGKKIK</sequence>
<gene>
    <name evidence="2" type="ORF">Gferi_24630</name>
</gene>
<dbReference type="Pfam" id="PF00881">
    <property type="entry name" value="Nitroreductase"/>
    <property type="match status" value="1"/>
</dbReference>
<organism evidence="2 3">
    <name type="scientific">Geosporobacter ferrireducens</name>
    <dbReference type="NCBI Taxonomy" id="1424294"/>
    <lineage>
        <taxon>Bacteria</taxon>
        <taxon>Bacillati</taxon>
        <taxon>Bacillota</taxon>
        <taxon>Clostridia</taxon>
        <taxon>Peptostreptococcales</taxon>
        <taxon>Thermotaleaceae</taxon>
        <taxon>Geosporobacter</taxon>
    </lineage>
</organism>
<dbReference type="AlphaFoldDB" id="A0A1D8GNJ3"/>
<dbReference type="Proteomes" id="UP000095743">
    <property type="component" value="Chromosome"/>
</dbReference>
<dbReference type="OrthoDB" id="9801593at2"/>
<dbReference type="InterPro" id="IPR000415">
    <property type="entry name" value="Nitroreductase-like"/>
</dbReference>
<dbReference type="InterPro" id="IPR029479">
    <property type="entry name" value="Nitroreductase"/>
</dbReference>
<dbReference type="InterPro" id="IPR052544">
    <property type="entry name" value="Bacteriocin_Proc_Enz"/>
</dbReference>
<dbReference type="CDD" id="cd02142">
    <property type="entry name" value="McbC_SagB-like_oxidoreductase"/>
    <property type="match status" value="1"/>
</dbReference>
<dbReference type="KEGG" id="gfe:Gferi_24630"/>
<dbReference type="Gene3D" id="3.40.109.10">
    <property type="entry name" value="NADH Oxidase"/>
    <property type="match status" value="1"/>
</dbReference>
<dbReference type="STRING" id="1424294.Gferi_24630"/>
<evidence type="ECO:0000313" key="3">
    <source>
        <dbReference type="Proteomes" id="UP000095743"/>
    </source>
</evidence>
<dbReference type="GO" id="GO:0016491">
    <property type="term" value="F:oxidoreductase activity"/>
    <property type="evidence" value="ECO:0007669"/>
    <property type="project" value="InterPro"/>
</dbReference>
<evidence type="ECO:0000259" key="1">
    <source>
        <dbReference type="Pfam" id="PF00881"/>
    </source>
</evidence>
<dbReference type="SUPFAM" id="SSF55469">
    <property type="entry name" value="FMN-dependent nitroreductase-like"/>
    <property type="match status" value="1"/>
</dbReference>
<evidence type="ECO:0000313" key="2">
    <source>
        <dbReference type="EMBL" id="AOT72455.1"/>
    </source>
</evidence>
<protein>
    <submittedName>
        <fullName evidence="2">Nitroreductase</fullName>
    </submittedName>
</protein>
<feature type="domain" description="Nitroreductase" evidence="1">
    <location>
        <begin position="61"/>
        <end position="249"/>
    </location>
</feature>
<dbReference type="PANTHER" id="PTHR43745">
    <property type="entry name" value="NITROREDUCTASE MJ1384-RELATED"/>
    <property type="match status" value="1"/>
</dbReference>
<name>A0A1D8GNJ3_9FIRM</name>
<proteinExistence type="predicted"/>
<reference evidence="2 3" key="1">
    <citation type="submission" date="2016-09" db="EMBL/GenBank/DDBJ databases">
        <title>Genomic analysis reveals versatility of anaerobic energy metabolism of Geosporobacter ferrireducens IRF9 of phylum Firmicutes.</title>
        <authorList>
            <person name="Kim S.-J."/>
        </authorList>
    </citation>
    <scope>NUCLEOTIDE SEQUENCE [LARGE SCALE GENOMIC DNA]</scope>
    <source>
        <strain evidence="2 3">IRF9</strain>
    </source>
</reference>
<keyword evidence="3" id="KW-1185">Reference proteome</keyword>
<dbReference type="InterPro" id="IPR020051">
    <property type="entry name" value="SagB-type_dehydrogenase"/>
</dbReference>
<accession>A0A1D8GNJ3</accession>
<dbReference type="EMBL" id="CP017269">
    <property type="protein sequence ID" value="AOT72455.1"/>
    <property type="molecule type" value="Genomic_DNA"/>
</dbReference>
<dbReference type="NCBIfam" id="TIGR03605">
    <property type="entry name" value="antibiot_sagB"/>
    <property type="match status" value="1"/>
</dbReference>
<dbReference type="PANTHER" id="PTHR43745:SF2">
    <property type="entry name" value="NITROREDUCTASE MJ1384-RELATED"/>
    <property type="match status" value="1"/>
</dbReference>